<keyword evidence="3" id="KW-1185">Reference proteome</keyword>
<protein>
    <submittedName>
        <fullName evidence="2">ATP synthase F(0) complex subunit B1, mitochondrial</fullName>
    </submittedName>
</protein>
<evidence type="ECO:0000313" key="3">
    <source>
        <dbReference type="Proteomes" id="UP001219518"/>
    </source>
</evidence>
<dbReference type="Proteomes" id="UP001219518">
    <property type="component" value="Unassembled WGS sequence"/>
</dbReference>
<feature type="region of interest" description="Disordered" evidence="1">
    <location>
        <begin position="107"/>
        <end position="133"/>
    </location>
</feature>
<gene>
    <name evidence="2" type="ORF">KUF71_024647</name>
</gene>
<sequence length="133" mass="15120">MANKPEYYGYEGPLLDKNFYCISSMKQKAAAEFNAWHDEQTFKGFVFNFRRELIDYCISDVTILRQACHAFRSLFEQTAGSGYTVIEKWECEFKSDLASDPDTKAYLEAHPTTRTPPLGLRDALAGGRTSALK</sequence>
<evidence type="ECO:0000313" key="2">
    <source>
        <dbReference type="EMBL" id="KAK3915371.1"/>
    </source>
</evidence>
<reference evidence="2" key="1">
    <citation type="submission" date="2021-07" db="EMBL/GenBank/DDBJ databases">
        <authorList>
            <person name="Catto M.A."/>
            <person name="Jacobson A."/>
            <person name="Kennedy G."/>
            <person name="Labadie P."/>
            <person name="Hunt B.G."/>
            <person name="Srinivasan R."/>
        </authorList>
    </citation>
    <scope>NUCLEOTIDE SEQUENCE</scope>
    <source>
        <strain evidence="2">PL_HMW_Pooled</strain>
        <tissue evidence="2">Head</tissue>
    </source>
</reference>
<proteinExistence type="predicted"/>
<evidence type="ECO:0000256" key="1">
    <source>
        <dbReference type="SAM" id="MobiDB-lite"/>
    </source>
</evidence>
<dbReference type="EMBL" id="JAHWGI010000425">
    <property type="protein sequence ID" value="KAK3915371.1"/>
    <property type="molecule type" value="Genomic_DNA"/>
</dbReference>
<organism evidence="2 3">
    <name type="scientific">Frankliniella fusca</name>
    <dbReference type="NCBI Taxonomy" id="407009"/>
    <lineage>
        <taxon>Eukaryota</taxon>
        <taxon>Metazoa</taxon>
        <taxon>Ecdysozoa</taxon>
        <taxon>Arthropoda</taxon>
        <taxon>Hexapoda</taxon>
        <taxon>Insecta</taxon>
        <taxon>Pterygota</taxon>
        <taxon>Neoptera</taxon>
        <taxon>Paraneoptera</taxon>
        <taxon>Thysanoptera</taxon>
        <taxon>Terebrantia</taxon>
        <taxon>Thripoidea</taxon>
        <taxon>Thripidae</taxon>
        <taxon>Frankliniella</taxon>
    </lineage>
</organism>
<comment type="caution">
    <text evidence="2">The sequence shown here is derived from an EMBL/GenBank/DDBJ whole genome shotgun (WGS) entry which is preliminary data.</text>
</comment>
<name>A0AAE1H5T7_9NEOP</name>
<dbReference type="AlphaFoldDB" id="A0AAE1H5T7"/>
<accession>A0AAE1H5T7</accession>
<reference evidence="2" key="2">
    <citation type="journal article" date="2023" name="BMC Genomics">
        <title>Pest status, molecular evolution, and epigenetic factors derived from the genome assembly of Frankliniella fusca, a thysanopteran phytovirus vector.</title>
        <authorList>
            <person name="Catto M.A."/>
            <person name="Labadie P.E."/>
            <person name="Jacobson A.L."/>
            <person name="Kennedy G.G."/>
            <person name="Srinivasan R."/>
            <person name="Hunt B.G."/>
        </authorList>
    </citation>
    <scope>NUCLEOTIDE SEQUENCE</scope>
    <source>
        <strain evidence="2">PL_HMW_Pooled</strain>
    </source>
</reference>